<dbReference type="EnsemblPlants" id="QL09p023188:mrna">
    <property type="protein sequence ID" value="QL09p023188:mrna"/>
    <property type="gene ID" value="QL09p023188"/>
</dbReference>
<dbReference type="Gramene" id="QL09p023188:mrna">
    <property type="protein sequence ID" value="QL09p023188:mrna"/>
    <property type="gene ID" value="QL09p023188"/>
</dbReference>
<evidence type="ECO:0000259" key="5">
    <source>
        <dbReference type="Pfam" id="PF00407"/>
    </source>
</evidence>
<dbReference type="InterPro" id="IPR023393">
    <property type="entry name" value="START-like_dom_sf"/>
</dbReference>
<reference evidence="6 7" key="1">
    <citation type="journal article" date="2016" name="G3 (Bethesda)">
        <title>First Draft Assembly and Annotation of the Genome of a California Endemic Oak Quercus lobata Nee (Fagaceae).</title>
        <authorList>
            <person name="Sork V.L."/>
            <person name="Fitz-Gibbon S.T."/>
            <person name="Puiu D."/>
            <person name="Crepeau M."/>
            <person name="Gugger P.F."/>
            <person name="Sherman R."/>
            <person name="Stevens K."/>
            <person name="Langley C.H."/>
            <person name="Pellegrini M."/>
            <person name="Salzberg S.L."/>
        </authorList>
    </citation>
    <scope>NUCLEOTIDE SEQUENCE [LARGE SCALE GENOMIC DNA]</scope>
    <source>
        <strain evidence="6 7">cv. SW786</strain>
    </source>
</reference>
<dbReference type="OrthoDB" id="1879545at2759"/>
<keyword evidence="3" id="KW-0611">Plant defense</keyword>
<keyword evidence="7" id="KW-1185">Reference proteome</keyword>
<proteinExistence type="inferred from homology"/>
<reference evidence="6" key="2">
    <citation type="submission" date="2021-01" db="UniProtKB">
        <authorList>
            <consortium name="EnsemblPlants"/>
        </authorList>
    </citation>
    <scope>IDENTIFICATION</scope>
</reference>
<evidence type="ECO:0000256" key="4">
    <source>
        <dbReference type="ARBA" id="ARBA00023265"/>
    </source>
</evidence>
<dbReference type="AlphaFoldDB" id="A0A7N2MJT7"/>
<dbReference type="GO" id="GO:0006952">
    <property type="term" value="P:defense response"/>
    <property type="evidence" value="ECO:0007669"/>
    <property type="project" value="UniProtKB-KW"/>
</dbReference>
<feature type="domain" description="Bet v I/Major latex protein" evidence="5">
    <location>
        <begin position="1"/>
        <end position="152"/>
    </location>
</feature>
<dbReference type="EMBL" id="LRBV02000009">
    <property type="status" value="NOT_ANNOTATED_CDS"/>
    <property type="molecule type" value="Genomic_DNA"/>
</dbReference>
<protein>
    <recommendedName>
        <fullName evidence="5">Bet v I/Major latex protein domain-containing protein</fullName>
    </recommendedName>
</protein>
<accession>A0A7N2MJT7</accession>
<dbReference type="GO" id="GO:0009820">
    <property type="term" value="P:alkaloid metabolic process"/>
    <property type="evidence" value="ECO:0007669"/>
    <property type="project" value="UniProtKB-KW"/>
</dbReference>
<dbReference type="InParanoid" id="A0A7N2MJT7"/>
<dbReference type="OMA" id="YINPENC"/>
<dbReference type="GO" id="GO:0010427">
    <property type="term" value="F:abscisic acid binding"/>
    <property type="evidence" value="ECO:0007669"/>
    <property type="project" value="TreeGrafter"/>
</dbReference>
<dbReference type="Pfam" id="PF00407">
    <property type="entry name" value="Bet_v_1"/>
    <property type="match status" value="1"/>
</dbReference>
<dbReference type="FunFam" id="3.30.530.20:FF:000007">
    <property type="entry name" value="Major pollen allergen Bet v 1-A"/>
    <property type="match status" value="1"/>
</dbReference>
<sequence length="160" mass="17647">MVGQVSHEVEVNVSASEAWELYGTLQFSKLVEEVLSNFIEKIEVIEGDGGVGTIIKLTFAPGTGFTGCKEKFTKVDNESRVKETEVIEGGFLELGFTLYRDRFEVIEKGNDSCIIRSTIEYELKEDAAANASLVSIEPLANVAELAKNHLLKNKTAKDEK</sequence>
<dbReference type="GeneID" id="115960707"/>
<organism evidence="6 7">
    <name type="scientific">Quercus lobata</name>
    <name type="common">Valley oak</name>
    <dbReference type="NCBI Taxonomy" id="97700"/>
    <lineage>
        <taxon>Eukaryota</taxon>
        <taxon>Viridiplantae</taxon>
        <taxon>Streptophyta</taxon>
        <taxon>Embryophyta</taxon>
        <taxon>Tracheophyta</taxon>
        <taxon>Spermatophyta</taxon>
        <taxon>Magnoliopsida</taxon>
        <taxon>eudicotyledons</taxon>
        <taxon>Gunneridae</taxon>
        <taxon>Pentapetalae</taxon>
        <taxon>rosids</taxon>
        <taxon>fabids</taxon>
        <taxon>Fagales</taxon>
        <taxon>Fagaceae</taxon>
        <taxon>Quercus</taxon>
    </lineage>
</organism>
<comment type="similarity">
    <text evidence="1">Belongs to the BetVI family.</text>
</comment>
<evidence type="ECO:0000313" key="6">
    <source>
        <dbReference type="EnsemblPlants" id="QL09p023188:mrna"/>
    </source>
</evidence>
<dbReference type="InterPro" id="IPR000916">
    <property type="entry name" value="Bet_v_I/MLP"/>
</dbReference>
<dbReference type="SUPFAM" id="SSF55961">
    <property type="entry name" value="Bet v1-like"/>
    <property type="match status" value="1"/>
</dbReference>
<evidence type="ECO:0000256" key="1">
    <source>
        <dbReference type="ARBA" id="ARBA00009744"/>
    </source>
</evidence>
<dbReference type="RefSeq" id="XP_030935539.1">
    <property type="nucleotide sequence ID" value="XM_031079679.1"/>
</dbReference>
<dbReference type="Proteomes" id="UP000594261">
    <property type="component" value="Chromosome 9"/>
</dbReference>
<dbReference type="PANTHER" id="PTHR31213">
    <property type="entry name" value="OS08G0374000 PROTEIN-RELATED"/>
    <property type="match status" value="1"/>
</dbReference>
<dbReference type="GO" id="GO:0009738">
    <property type="term" value="P:abscisic acid-activated signaling pathway"/>
    <property type="evidence" value="ECO:0007669"/>
    <property type="project" value="TreeGrafter"/>
</dbReference>
<dbReference type="GO" id="GO:0005737">
    <property type="term" value="C:cytoplasm"/>
    <property type="evidence" value="ECO:0007669"/>
    <property type="project" value="TreeGrafter"/>
</dbReference>
<dbReference type="KEGG" id="qlo:115960707"/>
<dbReference type="GO" id="GO:0038023">
    <property type="term" value="F:signaling receptor activity"/>
    <property type="evidence" value="ECO:0007669"/>
    <property type="project" value="TreeGrafter"/>
</dbReference>
<name>A0A7N2MJT7_QUELO</name>
<dbReference type="GO" id="GO:0005634">
    <property type="term" value="C:nucleus"/>
    <property type="evidence" value="ECO:0007669"/>
    <property type="project" value="TreeGrafter"/>
</dbReference>
<dbReference type="InterPro" id="IPR050279">
    <property type="entry name" value="Plant_def-hormone_signal"/>
</dbReference>
<keyword evidence="2" id="KW-0017">Alkaloid metabolism</keyword>
<evidence type="ECO:0000256" key="3">
    <source>
        <dbReference type="ARBA" id="ARBA00022821"/>
    </source>
</evidence>
<evidence type="ECO:0000313" key="7">
    <source>
        <dbReference type="Proteomes" id="UP000594261"/>
    </source>
</evidence>
<dbReference type="PANTHER" id="PTHR31213:SF19">
    <property type="entry name" value="BET V I_MAJOR LATEX PROTEIN DOMAIN-CONTAINING PROTEIN"/>
    <property type="match status" value="1"/>
</dbReference>
<dbReference type="Gene3D" id="3.30.530.20">
    <property type="match status" value="1"/>
</dbReference>
<dbReference type="CDD" id="cd07816">
    <property type="entry name" value="Bet_v1-like"/>
    <property type="match status" value="1"/>
</dbReference>
<dbReference type="GO" id="GO:0004864">
    <property type="term" value="F:protein phosphatase inhibitor activity"/>
    <property type="evidence" value="ECO:0007669"/>
    <property type="project" value="TreeGrafter"/>
</dbReference>
<evidence type="ECO:0000256" key="2">
    <source>
        <dbReference type="ARBA" id="ARBA00022589"/>
    </source>
</evidence>
<keyword evidence="4" id="KW-0568">Pathogenesis-related protein</keyword>
<gene>
    <name evidence="6" type="primary">LOC115960707</name>
</gene>